<feature type="region of interest" description="Disordered" evidence="1">
    <location>
        <begin position="12"/>
        <end position="175"/>
    </location>
</feature>
<feature type="compositionally biased region" description="Polar residues" evidence="1">
    <location>
        <begin position="41"/>
        <end position="50"/>
    </location>
</feature>
<dbReference type="EMBL" id="HACG01041643">
    <property type="protein sequence ID" value="CEK88508.1"/>
    <property type="molecule type" value="Transcribed_RNA"/>
</dbReference>
<feature type="compositionally biased region" description="Basic and acidic residues" evidence="1">
    <location>
        <begin position="124"/>
        <end position="139"/>
    </location>
</feature>
<name>A0A0B7B684_9EUPU</name>
<feature type="compositionally biased region" description="Basic and acidic residues" evidence="1">
    <location>
        <begin position="30"/>
        <end position="40"/>
    </location>
</feature>
<organism evidence="2">
    <name type="scientific">Arion vulgaris</name>
    <dbReference type="NCBI Taxonomy" id="1028688"/>
    <lineage>
        <taxon>Eukaryota</taxon>
        <taxon>Metazoa</taxon>
        <taxon>Spiralia</taxon>
        <taxon>Lophotrochozoa</taxon>
        <taxon>Mollusca</taxon>
        <taxon>Gastropoda</taxon>
        <taxon>Heterobranchia</taxon>
        <taxon>Euthyneura</taxon>
        <taxon>Panpulmonata</taxon>
        <taxon>Eupulmonata</taxon>
        <taxon>Stylommatophora</taxon>
        <taxon>Helicina</taxon>
        <taxon>Arionoidea</taxon>
        <taxon>Arionidae</taxon>
        <taxon>Arion</taxon>
    </lineage>
</organism>
<accession>A0A0B7B684</accession>
<sequence>MLASFLCCLGRVPPAYDEPKTATYTQRPAITKDVDSESRTSKNSQSSIEQTEGKFYSLRDDKKFSSTENSSDEQSRNDGEAGARESIVGAKRVSLSSSQENPDDLQKGNQGYQKLHSRHGALRAKNDRGETESFDKDSDSASEVASVSSCMTDSQPFSGDTNSCSNLTKPKAKRRLPKPNSILRVTRRTSELPAVLPTRFQFRRSSSFSQIEQEKTNSLEVVSNQNNEVEPTEIKTNKNISKLFPKRSNSNASVSKLPVKVNDTSSEKKHKHFKFLPNIKDTLKTLRRGKGGKVQSLSSGEEDNSSTTHSLKSGSFESIHNSYGNQFSQNKTGSQTVSATELTRDNSSKRKRLLPKTPGPKIPVPKTPE</sequence>
<proteinExistence type="predicted"/>
<feature type="compositionally biased region" description="Polar residues" evidence="1">
    <location>
        <begin position="295"/>
        <end position="341"/>
    </location>
</feature>
<dbReference type="AlphaFoldDB" id="A0A0B7B684"/>
<evidence type="ECO:0000313" key="2">
    <source>
        <dbReference type="EMBL" id="CEK88508.1"/>
    </source>
</evidence>
<feature type="compositionally biased region" description="Polar residues" evidence="1">
    <location>
        <begin position="150"/>
        <end position="168"/>
    </location>
</feature>
<reference evidence="2" key="1">
    <citation type="submission" date="2014-12" db="EMBL/GenBank/DDBJ databases">
        <title>Insight into the proteome of Arion vulgaris.</title>
        <authorList>
            <person name="Aradska J."/>
            <person name="Bulat T."/>
            <person name="Smidak R."/>
            <person name="Sarate P."/>
            <person name="Gangsoo J."/>
            <person name="Sialana F."/>
            <person name="Bilban M."/>
            <person name="Lubec G."/>
        </authorList>
    </citation>
    <scope>NUCLEOTIDE SEQUENCE</scope>
    <source>
        <tissue evidence="2">Skin</tissue>
    </source>
</reference>
<feature type="region of interest" description="Disordered" evidence="1">
    <location>
        <begin position="244"/>
        <end position="369"/>
    </location>
</feature>
<evidence type="ECO:0000256" key="1">
    <source>
        <dbReference type="SAM" id="MobiDB-lite"/>
    </source>
</evidence>
<feature type="compositionally biased region" description="Basic and acidic residues" evidence="1">
    <location>
        <begin position="73"/>
        <end position="83"/>
    </location>
</feature>
<gene>
    <name evidence="2" type="primary">ORF165674</name>
</gene>
<protein>
    <submittedName>
        <fullName evidence="2">Uncharacterized protein</fullName>
    </submittedName>
</protein>
<feature type="non-terminal residue" evidence="2">
    <location>
        <position position="369"/>
    </location>
</feature>
<feature type="compositionally biased region" description="Pro residues" evidence="1">
    <location>
        <begin position="357"/>
        <end position="369"/>
    </location>
</feature>